<dbReference type="GO" id="GO:0005886">
    <property type="term" value="C:plasma membrane"/>
    <property type="evidence" value="ECO:0007669"/>
    <property type="project" value="TreeGrafter"/>
</dbReference>
<protein>
    <submittedName>
        <fullName evidence="7">Uncharacterized protein</fullName>
    </submittedName>
</protein>
<dbReference type="AlphaFoldDB" id="A0A031LRE0"/>
<feature type="transmembrane region" description="Helical" evidence="6">
    <location>
        <begin position="73"/>
        <end position="96"/>
    </location>
</feature>
<evidence type="ECO:0000256" key="4">
    <source>
        <dbReference type="ARBA" id="ARBA00022989"/>
    </source>
</evidence>
<sequence length="101" mass="11392">MINLLGSFLGAVAGVMMVYYWIIRKEKLSIADLFKRYGEYWYNNGINWIASLSTIIGLIPLLLGLLIPQLSIMFSLGFYLSLALGGTSFAVITFIYKEKKN</sequence>
<evidence type="ECO:0000256" key="5">
    <source>
        <dbReference type="ARBA" id="ARBA00023136"/>
    </source>
</evidence>
<dbReference type="Proteomes" id="UP000024332">
    <property type="component" value="Unassembled WGS sequence"/>
</dbReference>
<feature type="transmembrane region" description="Helical" evidence="6">
    <location>
        <begin position="6"/>
        <end position="23"/>
    </location>
</feature>
<dbReference type="Pfam" id="PF02133">
    <property type="entry name" value="Transp_cyt_pur"/>
    <property type="match status" value="1"/>
</dbReference>
<comment type="similarity">
    <text evidence="2">Belongs to the purine-cytosine permease (2.A.39) family.</text>
</comment>
<keyword evidence="4 6" id="KW-1133">Transmembrane helix</keyword>
<dbReference type="Gene3D" id="1.10.4160.10">
    <property type="entry name" value="Hydantoin permease"/>
    <property type="match status" value="1"/>
</dbReference>
<dbReference type="STRING" id="1160895.CM19_04220"/>
<dbReference type="InterPro" id="IPR001248">
    <property type="entry name" value="Pur-cyt_permease"/>
</dbReference>
<evidence type="ECO:0000256" key="1">
    <source>
        <dbReference type="ARBA" id="ARBA00004141"/>
    </source>
</evidence>
<evidence type="ECO:0000256" key="2">
    <source>
        <dbReference type="ARBA" id="ARBA00008974"/>
    </source>
</evidence>
<dbReference type="InterPro" id="IPR045225">
    <property type="entry name" value="Uracil/uridine/allantoin_perm"/>
</dbReference>
<gene>
    <name evidence="7" type="ORF">CM19_04220</name>
</gene>
<name>A0A031LRE0_9CREN</name>
<comment type="caution">
    <text evidence="7">The sequence shown here is derived from an EMBL/GenBank/DDBJ whole genome shotgun (WGS) entry which is preliminary data.</text>
</comment>
<organism evidence="7 8">
    <name type="scientific">Candidatus Acidianus copahuensis</name>
    <dbReference type="NCBI Taxonomy" id="1160895"/>
    <lineage>
        <taxon>Archaea</taxon>
        <taxon>Thermoproteota</taxon>
        <taxon>Thermoprotei</taxon>
        <taxon>Sulfolobales</taxon>
        <taxon>Sulfolobaceae</taxon>
        <taxon>Acidianus</taxon>
    </lineage>
</organism>
<keyword evidence="8" id="KW-1185">Reference proteome</keyword>
<keyword evidence="3 6" id="KW-0812">Transmembrane</keyword>
<reference evidence="7 8" key="1">
    <citation type="submission" date="2014-03" db="EMBL/GenBank/DDBJ databases">
        <title>Draft genome sequence of the novel thermoacidophilic archaea Acidianus copahuensis ALE1 strain, isolated from Copahue volcanic area in Neuquen Argentina.</title>
        <authorList>
            <person name="Urbieta M.S."/>
            <person name="Rascovan N."/>
            <person name="Castro C."/>
            <person name="Revale S."/>
            <person name="Giaveno M.A."/>
            <person name="Vazquez M.P."/>
            <person name="Donati E.R."/>
        </authorList>
    </citation>
    <scope>NUCLEOTIDE SEQUENCE [LARGE SCALE GENOMIC DNA]</scope>
    <source>
        <strain evidence="7 8">ALE1</strain>
    </source>
</reference>
<evidence type="ECO:0000256" key="3">
    <source>
        <dbReference type="ARBA" id="ARBA00022692"/>
    </source>
</evidence>
<proteinExistence type="inferred from homology"/>
<evidence type="ECO:0000256" key="6">
    <source>
        <dbReference type="SAM" id="Phobius"/>
    </source>
</evidence>
<evidence type="ECO:0000313" key="7">
    <source>
        <dbReference type="EMBL" id="EZQ10315.1"/>
    </source>
</evidence>
<keyword evidence="5 6" id="KW-0472">Membrane</keyword>
<evidence type="ECO:0000313" key="8">
    <source>
        <dbReference type="Proteomes" id="UP000024332"/>
    </source>
</evidence>
<dbReference type="PANTHER" id="PTHR30618:SF0">
    <property type="entry name" value="PURINE-URACIL PERMEASE NCS1"/>
    <property type="match status" value="1"/>
</dbReference>
<dbReference type="GO" id="GO:0015205">
    <property type="term" value="F:nucleobase transmembrane transporter activity"/>
    <property type="evidence" value="ECO:0007669"/>
    <property type="project" value="TreeGrafter"/>
</dbReference>
<dbReference type="PANTHER" id="PTHR30618">
    <property type="entry name" value="NCS1 FAMILY PURINE/PYRIMIDINE TRANSPORTER"/>
    <property type="match status" value="1"/>
</dbReference>
<dbReference type="EMBL" id="JFZT01000028">
    <property type="protein sequence ID" value="EZQ10315.1"/>
    <property type="molecule type" value="Genomic_DNA"/>
</dbReference>
<accession>A0A031LRE0</accession>
<feature type="transmembrane region" description="Helical" evidence="6">
    <location>
        <begin position="44"/>
        <end position="67"/>
    </location>
</feature>
<comment type="subcellular location">
    <subcellularLocation>
        <location evidence="1">Membrane</location>
        <topology evidence="1">Multi-pass membrane protein</topology>
    </subcellularLocation>
</comment>